<dbReference type="Proteomes" id="UP001160301">
    <property type="component" value="Unassembled WGS sequence"/>
</dbReference>
<dbReference type="PANTHER" id="PTHR10361:SF24">
    <property type="entry name" value="P3 PROTEIN"/>
    <property type="match status" value="1"/>
</dbReference>
<evidence type="ECO:0000256" key="4">
    <source>
        <dbReference type="ARBA" id="ARBA00023136"/>
    </source>
</evidence>
<feature type="transmembrane region" description="Helical" evidence="5">
    <location>
        <begin position="108"/>
        <end position="127"/>
    </location>
</feature>
<keyword evidence="3 5" id="KW-1133">Transmembrane helix</keyword>
<dbReference type="InterPro" id="IPR038770">
    <property type="entry name" value="Na+/solute_symporter_sf"/>
</dbReference>
<organism evidence="6 7">
    <name type="scientific">Polyangium sorediatum</name>
    <dbReference type="NCBI Taxonomy" id="889274"/>
    <lineage>
        <taxon>Bacteria</taxon>
        <taxon>Pseudomonadati</taxon>
        <taxon>Myxococcota</taxon>
        <taxon>Polyangia</taxon>
        <taxon>Polyangiales</taxon>
        <taxon>Polyangiaceae</taxon>
        <taxon>Polyangium</taxon>
    </lineage>
</organism>
<dbReference type="EMBL" id="JARZHI010000005">
    <property type="protein sequence ID" value="MDI1429529.1"/>
    <property type="molecule type" value="Genomic_DNA"/>
</dbReference>
<dbReference type="Pfam" id="PF01758">
    <property type="entry name" value="SBF"/>
    <property type="match status" value="1"/>
</dbReference>
<feature type="transmembrane region" description="Helical" evidence="5">
    <location>
        <begin position="170"/>
        <end position="188"/>
    </location>
</feature>
<sequence>MQSNVFTAVFMPLALGVIMLGLGLGLTPADFRRVLVYPRAVFVGLVCQTLLLPLACYGIAKGFGLPPELAVGLMLLAASPGGATANLFSHLAKGDVALNITLTATNSLLSLFTLPFIVNLSLVAFLGTEKSIPLQFDKVIQVFAVVLVPVGIGMLIRAKRPAFSDRLQTPVKITSAVFLLLIIAAAVLKERANLVTYFKQVGLAALVFNLASMGLGYLVPLLARLPKRQATAIGMEIGIHNGTLAIAIASAPTLLNNSTMAVPPAIYSLIMFFTAAAFGSFVARGNNEEGAPAEPPKVAPGA</sequence>
<evidence type="ECO:0000256" key="2">
    <source>
        <dbReference type="ARBA" id="ARBA00022692"/>
    </source>
</evidence>
<feature type="transmembrane region" description="Helical" evidence="5">
    <location>
        <begin position="237"/>
        <end position="255"/>
    </location>
</feature>
<protein>
    <submittedName>
        <fullName evidence="6">Bile acid:sodium symporter family protein</fullName>
    </submittedName>
</protein>
<keyword evidence="2 5" id="KW-0812">Transmembrane</keyword>
<feature type="transmembrane region" description="Helical" evidence="5">
    <location>
        <begin position="69"/>
        <end position="88"/>
    </location>
</feature>
<feature type="transmembrane region" description="Helical" evidence="5">
    <location>
        <begin position="261"/>
        <end position="283"/>
    </location>
</feature>
<feature type="transmembrane region" description="Helical" evidence="5">
    <location>
        <begin position="139"/>
        <end position="158"/>
    </location>
</feature>
<dbReference type="Gene3D" id="1.20.1530.20">
    <property type="match status" value="1"/>
</dbReference>
<evidence type="ECO:0000313" key="6">
    <source>
        <dbReference type="EMBL" id="MDI1429529.1"/>
    </source>
</evidence>
<evidence type="ECO:0000256" key="1">
    <source>
        <dbReference type="ARBA" id="ARBA00004141"/>
    </source>
</evidence>
<evidence type="ECO:0000256" key="5">
    <source>
        <dbReference type="SAM" id="Phobius"/>
    </source>
</evidence>
<dbReference type="InterPro" id="IPR002657">
    <property type="entry name" value="BilAc:Na_symport/Acr3"/>
</dbReference>
<gene>
    <name evidence="6" type="ORF">QHF89_08485</name>
</gene>
<name>A0ABT6NMK0_9BACT</name>
<comment type="subcellular location">
    <subcellularLocation>
        <location evidence="1">Membrane</location>
        <topology evidence="1">Multi-pass membrane protein</topology>
    </subcellularLocation>
</comment>
<dbReference type="RefSeq" id="WP_136967607.1">
    <property type="nucleotide sequence ID" value="NZ_JARZHI010000005.1"/>
</dbReference>
<feature type="transmembrane region" description="Helical" evidence="5">
    <location>
        <begin position="40"/>
        <end position="63"/>
    </location>
</feature>
<proteinExistence type="predicted"/>
<comment type="caution">
    <text evidence="6">The sequence shown here is derived from an EMBL/GenBank/DDBJ whole genome shotgun (WGS) entry which is preliminary data.</text>
</comment>
<feature type="transmembrane region" description="Helical" evidence="5">
    <location>
        <begin position="200"/>
        <end position="225"/>
    </location>
</feature>
<dbReference type="PANTHER" id="PTHR10361">
    <property type="entry name" value="SODIUM-BILE ACID COTRANSPORTER"/>
    <property type="match status" value="1"/>
</dbReference>
<dbReference type="InterPro" id="IPR004710">
    <property type="entry name" value="Bilac:Na_transpt"/>
</dbReference>
<reference evidence="6 7" key="1">
    <citation type="submission" date="2023-04" db="EMBL/GenBank/DDBJ databases">
        <title>The genome sequence of Polyangium sorediatum DSM14670.</title>
        <authorList>
            <person name="Zhang X."/>
        </authorList>
    </citation>
    <scope>NUCLEOTIDE SEQUENCE [LARGE SCALE GENOMIC DNA]</scope>
    <source>
        <strain evidence="6 7">DSM 14670</strain>
    </source>
</reference>
<keyword evidence="7" id="KW-1185">Reference proteome</keyword>
<keyword evidence="4 5" id="KW-0472">Membrane</keyword>
<feature type="transmembrane region" description="Helical" evidence="5">
    <location>
        <begin position="6"/>
        <end position="28"/>
    </location>
</feature>
<evidence type="ECO:0000256" key="3">
    <source>
        <dbReference type="ARBA" id="ARBA00022989"/>
    </source>
</evidence>
<evidence type="ECO:0000313" key="7">
    <source>
        <dbReference type="Proteomes" id="UP001160301"/>
    </source>
</evidence>
<accession>A0ABT6NMK0</accession>